<protein>
    <recommendedName>
        <fullName evidence="4">Proteophosphoglycan ppg4</fullName>
    </recommendedName>
</protein>
<organism evidence="2 3">
    <name type="scientific">Rhodotorula diobovata</name>
    <dbReference type="NCBI Taxonomy" id="5288"/>
    <lineage>
        <taxon>Eukaryota</taxon>
        <taxon>Fungi</taxon>
        <taxon>Dikarya</taxon>
        <taxon>Basidiomycota</taxon>
        <taxon>Pucciniomycotina</taxon>
        <taxon>Microbotryomycetes</taxon>
        <taxon>Sporidiobolales</taxon>
        <taxon>Sporidiobolaceae</taxon>
        <taxon>Rhodotorula</taxon>
    </lineage>
</organism>
<comment type="caution">
    <text evidence="2">The sequence shown here is derived from an EMBL/GenBank/DDBJ whole genome shotgun (WGS) entry which is preliminary data.</text>
</comment>
<name>A0A5C5G3V2_9BASI</name>
<dbReference type="Proteomes" id="UP000311382">
    <property type="component" value="Unassembled WGS sequence"/>
</dbReference>
<dbReference type="AlphaFoldDB" id="A0A5C5G3V2"/>
<evidence type="ECO:0000313" key="3">
    <source>
        <dbReference type="Proteomes" id="UP000311382"/>
    </source>
</evidence>
<reference evidence="2 3" key="1">
    <citation type="submission" date="2019-03" db="EMBL/GenBank/DDBJ databases">
        <title>Rhodosporidium diobovatum UCD-FST 08-225 genome sequencing, assembly, and annotation.</title>
        <authorList>
            <person name="Fakankun I.U."/>
            <person name="Fristensky B."/>
            <person name="Levin D.B."/>
        </authorList>
    </citation>
    <scope>NUCLEOTIDE SEQUENCE [LARGE SCALE GENOMIC DNA]</scope>
    <source>
        <strain evidence="2 3">UCD-FST 08-225</strain>
    </source>
</reference>
<feature type="compositionally biased region" description="Pro residues" evidence="1">
    <location>
        <begin position="8"/>
        <end position="28"/>
    </location>
</feature>
<evidence type="ECO:0000313" key="2">
    <source>
        <dbReference type="EMBL" id="TNY22561.1"/>
    </source>
</evidence>
<dbReference type="EMBL" id="SOZI01000023">
    <property type="protein sequence ID" value="TNY22561.1"/>
    <property type="molecule type" value="Genomic_DNA"/>
</dbReference>
<gene>
    <name evidence="2" type="ORF">DMC30DRAFT_134691</name>
</gene>
<keyword evidence="3" id="KW-1185">Reference proteome</keyword>
<dbReference type="SUPFAM" id="SSF52047">
    <property type="entry name" value="RNI-like"/>
    <property type="match status" value="1"/>
</dbReference>
<accession>A0A5C5G3V2</accession>
<proteinExistence type="predicted"/>
<sequence length="463" mass="50940">MLAVPHTTSPPPSEGSPEASSPPCPPATKAPSASLGTLPYELKEDIVEHLMRSIERDNPHEADQHAVGFFAARDEEGNSTTYAEWEQNAQLRALSVLDREFSSICLARIYKAQNVRCLRLNPGRPRPPIQNVPNAMRRRAEAAALRTLEADRSGLVDKVLRCCSATTELRIVAHLGGAGHDSDEYRREMMALRAIADTTRNLGSVLEILMIEFGDRRASGMCFIPSSDTLTSLSLLYPDTSTRNDFAAVSHGLRSLPHLKHLRLATAGLLDDDFLRQTFVLPLESLELSDTKSKASFVLLHAFVDSFADTLTMLNLDLGCAARQTETIWPVPAGLDFHLPHLAFLALSTHFDSSVFLRFPPPPALALLHVGRIAQDGHALDRLVELVGTRPLAHLHLDEEAQEEGLRRHFEEDWVQSGLRVDEVDTLAAACAERDVAFSGEVPRYVAPVGRMYSYGSGANSPY</sequence>
<feature type="region of interest" description="Disordered" evidence="1">
    <location>
        <begin position="1"/>
        <end position="36"/>
    </location>
</feature>
<evidence type="ECO:0000256" key="1">
    <source>
        <dbReference type="SAM" id="MobiDB-lite"/>
    </source>
</evidence>
<evidence type="ECO:0008006" key="4">
    <source>
        <dbReference type="Google" id="ProtNLM"/>
    </source>
</evidence>